<name>A0A286H4I2_9ACTN</name>
<dbReference type="InterPro" id="IPR011766">
    <property type="entry name" value="TPP_enzyme_TPP-bd"/>
</dbReference>
<dbReference type="InterPro" id="IPR012000">
    <property type="entry name" value="Thiamin_PyroP_enz_cen_dom"/>
</dbReference>
<dbReference type="CDD" id="cd07035">
    <property type="entry name" value="TPP_PYR_POX_like"/>
    <property type="match status" value="1"/>
</dbReference>
<evidence type="ECO:0000256" key="3">
    <source>
        <dbReference type="RuleBase" id="RU362132"/>
    </source>
</evidence>
<sequence length="556" mass="58197">MRDRRTWSALVKVADVVGRTLAALGVRQVFGVVGSGNFHVTNALIAGGAGFVAARHEHGATVMADAFARATGEVCVVSLHQGCGLTNAMTGLVEAAKSRTPVLVVTGDTPPTQTTSNFWIEQAAAVTALGATSERVHGAGTAVADTARAYSRALLERRTVVLNLPLDVQQEDVEGDGGAVPTVPQRIRPAASPESVGRLADLLASAERPVLVGGRGALAARREIEQLAEDCGALLTTSAVGRGLFAGNPWYLDVMGGFATPVAGQLISDADVVVAFGASLNRWTTRDGALVRGKTVVQVDLELEAIGRHCPADVGVVGDSALTAAAVDAELRRRGHPGAGYRTAEVHERIDGGRRWQDEPFDDTSDGQRIDPRALTIALDRLLPRERVVVPDGGNFNGYPAMFLDVPDARGYCLPLAFQSIGMALAAAIGCAVATPDRTVVAGIGDGGFMMSLAELDTAVRLALPLVVLVYDDAAYGAEVHHFAPEGAVLDTVVFPDTDLAAIARGFGCDAVTVRTLEDLEKVRTWVDGPRRAPLVVDAKITSFPSWVLAHAFTGG</sequence>
<feature type="domain" description="Thiamine pyrophosphate enzyme N-terminal TPP-binding" evidence="6">
    <location>
        <begin position="12"/>
        <end position="114"/>
    </location>
</feature>
<dbReference type="GO" id="GO:0050660">
    <property type="term" value="F:flavin adenine dinucleotide binding"/>
    <property type="evidence" value="ECO:0007669"/>
    <property type="project" value="TreeGrafter"/>
</dbReference>
<dbReference type="GO" id="GO:0005948">
    <property type="term" value="C:acetolactate synthase complex"/>
    <property type="evidence" value="ECO:0007669"/>
    <property type="project" value="TreeGrafter"/>
</dbReference>
<evidence type="ECO:0000313" key="8">
    <source>
        <dbReference type="Proteomes" id="UP000219482"/>
    </source>
</evidence>
<evidence type="ECO:0000256" key="2">
    <source>
        <dbReference type="ARBA" id="ARBA00023052"/>
    </source>
</evidence>
<protein>
    <submittedName>
        <fullName evidence="7">Acetolactate synthase large subunit</fullName>
    </submittedName>
</protein>
<dbReference type="SUPFAM" id="SSF52518">
    <property type="entry name" value="Thiamin diphosphate-binding fold (THDP-binding)"/>
    <property type="match status" value="2"/>
</dbReference>
<dbReference type="GO" id="GO:0009097">
    <property type="term" value="P:isoleucine biosynthetic process"/>
    <property type="evidence" value="ECO:0007669"/>
    <property type="project" value="TreeGrafter"/>
</dbReference>
<feature type="domain" description="Thiamine pyrophosphate enzyme central" evidence="4">
    <location>
        <begin position="198"/>
        <end position="326"/>
    </location>
</feature>
<dbReference type="Pfam" id="PF02775">
    <property type="entry name" value="TPP_enzyme_C"/>
    <property type="match status" value="1"/>
</dbReference>
<evidence type="ECO:0000313" key="7">
    <source>
        <dbReference type="EMBL" id="SOE02602.1"/>
    </source>
</evidence>
<dbReference type="GO" id="GO:0003984">
    <property type="term" value="F:acetolactate synthase activity"/>
    <property type="evidence" value="ECO:0007669"/>
    <property type="project" value="TreeGrafter"/>
</dbReference>
<reference evidence="8" key="1">
    <citation type="submission" date="2017-09" db="EMBL/GenBank/DDBJ databases">
        <authorList>
            <person name="Varghese N."/>
            <person name="Submissions S."/>
        </authorList>
    </citation>
    <scope>NUCLEOTIDE SEQUENCE [LARGE SCALE GENOMIC DNA]</scope>
    <source>
        <strain evidence="8">DSM 44270</strain>
    </source>
</reference>
<dbReference type="GO" id="GO:0030976">
    <property type="term" value="F:thiamine pyrophosphate binding"/>
    <property type="evidence" value="ECO:0007669"/>
    <property type="project" value="InterPro"/>
</dbReference>
<dbReference type="Proteomes" id="UP000219482">
    <property type="component" value="Unassembled WGS sequence"/>
</dbReference>
<dbReference type="SUPFAM" id="SSF52467">
    <property type="entry name" value="DHS-like NAD/FAD-binding domain"/>
    <property type="match status" value="1"/>
</dbReference>
<dbReference type="Pfam" id="PF02776">
    <property type="entry name" value="TPP_enzyme_N"/>
    <property type="match status" value="1"/>
</dbReference>
<accession>A0A286H4I2</accession>
<dbReference type="AlphaFoldDB" id="A0A286H4I2"/>
<evidence type="ECO:0000256" key="1">
    <source>
        <dbReference type="ARBA" id="ARBA00007812"/>
    </source>
</evidence>
<keyword evidence="2 3" id="KW-0786">Thiamine pyrophosphate</keyword>
<proteinExistence type="inferred from homology"/>
<dbReference type="Gene3D" id="3.40.50.970">
    <property type="match status" value="2"/>
</dbReference>
<dbReference type="RefSeq" id="WP_200814835.1">
    <property type="nucleotide sequence ID" value="NZ_OCNK01000004.1"/>
</dbReference>
<gene>
    <name evidence="7" type="ORF">SAMN06272739_3652</name>
</gene>
<dbReference type="InterPro" id="IPR029035">
    <property type="entry name" value="DHS-like_NAD/FAD-binding_dom"/>
</dbReference>
<dbReference type="EMBL" id="OCNK01000004">
    <property type="protein sequence ID" value="SOE02602.1"/>
    <property type="molecule type" value="Genomic_DNA"/>
</dbReference>
<evidence type="ECO:0000259" key="5">
    <source>
        <dbReference type="Pfam" id="PF02775"/>
    </source>
</evidence>
<dbReference type="InterPro" id="IPR029061">
    <property type="entry name" value="THDP-binding"/>
</dbReference>
<organism evidence="7 8">
    <name type="scientific">Blastococcus haudaquaticus</name>
    <dbReference type="NCBI Taxonomy" id="1938745"/>
    <lineage>
        <taxon>Bacteria</taxon>
        <taxon>Bacillati</taxon>
        <taxon>Actinomycetota</taxon>
        <taxon>Actinomycetes</taxon>
        <taxon>Geodermatophilales</taxon>
        <taxon>Geodermatophilaceae</taxon>
        <taxon>Blastococcus</taxon>
    </lineage>
</organism>
<dbReference type="Pfam" id="PF00205">
    <property type="entry name" value="TPP_enzyme_M"/>
    <property type="match status" value="1"/>
</dbReference>
<dbReference type="GO" id="GO:0009099">
    <property type="term" value="P:L-valine biosynthetic process"/>
    <property type="evidence" value="ECO:0007669"/>
    <property type="project" value="TreeGrafter"/>
</dbReference>
<evidence type="ECO:0000259" key="6">
    <source>
        <dbReference type="Pfam" id="PF02776"/>
    </source>
</evidence>
<dbReference type="PANTHER" id="PTHR18968:SF13">
    <property type="entry name" value="ACETOLACTATE SYNTHASE CATALYTIC SUBUNIT, MITOCHONDRIAL"/>
    <property type="match status" value="1"/>
</dbReference>
<dbReference type="InterPro" id="IPR012001">
    <property type="entry name" value="Thiamin_PyroP_enz_TPP-bd_dom"/>
</dbReference>
<dbReference type="CDD" id="cd00568">
    <property type="entry name" value="TPP_enzymes"/>
    <property type="match status" value="1"/>
</dbReference>
<dbReference type="Gene3D" id="3.40.50.1220">
    <property type="entry name" value="TPP-binding domain"/>
    <property type="match status" value="1"/>
</dbReference>
<evidence type="ECO:0000259" key="4">
    <source>
        <dbReference type="Pfam" id="PF00205"/>
    </source>
</evidence>
<keyword evidence="8" id="KW-1185">Reference proteome</keyword>
<feature type="domain" description="Thiamine pyrophosphate enzyme TPP-binding" evidence="5">
    <location>
        <begin position="392"/>
        <end position="523"/>
    </location>
</feature>
<dbReference type="PANTHER" id="PTHR18968">
    <property type="entry name" value="THIAMINE PYROPHOSPHATE ENZYMES"/>
    <property type="match status" value="1"/>
</dbReference>
<comment type="similarity">
    <text evidence="1 3">Belongs to the TPP enzyme family.</text>
</comment>
<dbReference type="GO" id="GO:0000287">
    <property type="term" value="F:magnesium ion binding"/>
    <property type="evidence" value="ECO:0007669"/>
    <property type="project" value="InterPro"/>
</dbReference>
<dbReference type="InterPro" id="IPR045229">
    <property type="entry name" value="TPP_enz"/>
</dbReference>